<dbReference type="Proteomes" id="UP000189818">
    <property type="component" value="Unassembled WGS sequence"/>
</dbReference>
<keyword evidence="2" id="KW-1185">Reference proteome</keyword>
<protein>
    <submittedName>
        <fullName evidence="1">Uncharacterized protein</fullName>
    </submittedName>
</protein>
<accession>A0A1T5CTE5</accession>
<sequence length="78" mass="8625">MSEVPAHRGLRLASVLSVIAQAEEDARHYDLLPGNRDRHAEAAQQADRCAETSRSLARRLIEDAFPGVSWAMIERAAL</sequence>
<name>A0A1T5CTE5_9SPHN</name>
<gene>
    <name evidence="1" type="ORF">SAMN06295920_104300</name>
</gene>
<dbReference type="EMBL" id="FUYM01000004">
    <property type="protein sequence ID" value="SKB62647.1"/>
    <property type="molecule type" value="Genomic_DNA"/>
</dbReference>
<organism evidence="1 2">
    <name type="scientific">Rhizorhabdus histidinilytica</name>
    <dbReference type="NCBI Taxonomy" id="439228"/>
    <lineage>
        <taxon>Bacteria</taxon>
        <taxon>Pseudomonadati</taxon>
        <taxon>Pseudomonadota</taxon>
        <taxon>Alphaproteobacteria</taxon>
        <taxon>Sphingomonadales</taxon>
        <taxon>Sphingomonadaceae</taxon>
        <taxon>Rhizorhabdus</taxon>
    </lineage>
</organism>
<evidence type="ECO:0000313" key="2">
    <source>
        <dbReference type="Proteomes" id="UP000189818"/>
    </source>
</evidence>
<dbReference type="STRING" id="439228.SAMN06295920_104300"/>
<dbReference type="OrthoDB" id="7581004at2"/>
<proteinExistence type="predicted"/>
<dbReference type="AlphaFoldDB" id="A0A1T5CTE5"/>
<reference evidence="2" key="1">
    <citation type="submission" date="2017-02" db="EMBL/GenBank/DDBJ databases">
        <authorList>
            <person name="Varghese N."/>
            <person name="Submissions S."/>
        </authorList>
    </citation>
    <scope>NUCLEOTIDE SEQUENCE [LARGE SCALE GENOMIC DNA]</scope>
    <source>
        <strain evidence="2">UM2</strain>
    </source>
</reference>
<dbReference type="RefSeq" id="WP_079648193.1">
    <property type="nucleotide sequence ID" value="NZ_FUYM01000004.1"/>
</dbReference>
<evidence type="ECO:0000313" key="1">
    <source>
        <dbReference type="EMBL" id="SKB62647.1"/>
    </source>
</evidence>